<dbReference type="Gene3D" id="1.10.540.10">
    <property type="entry name" value="Acyl-CoA dehydrogenase/oxidase, N-terminal domain"/>
    <property type="match status" value="1"/>
</dbReference>
<evidence type="ECO:0000313" key="9">
    <source>
        <dbReference type="Proteomes" id="UP000634229"/>
    </source>
</evidence>
<dbReference type="InterPro" id="IPR013786">
    <property type="entry name" value="AcylCoA_DH/ox_N"/>
</dbReference>
<dbReference type="SUPFAM" id="SSF56645">
    <property type="entry name" value="Acyl-CoA dehydrogenase NM domain-like"/>
    <property type="match status" value="1"/>
</dbReference>
<dbReference type="InterPro" id="IPR009075">
    <property type="entry name" value="AcylCo_DH/oxidase_C"/>
</dbReference>
<dbReference type="InterPro" id="IPR036250">
    <property type="entry name" value="AcylCo_DH-like_C"/>
</dbReference>
<reference evidence="8 9" key="1">
    <citation type="submission" date="2021-01" db="EMBL/GenBank/DDBJ databases">
        <title>WGS of actinomycetes isolated from Thailand.</title>
        <authorList>
            <person name="Thawai C."/>
        </authorList>
    </citation>
    <scope>NUCLEOTIDE SEQUENCE [LARGE SCALE GENOMIC DNA]</scope>
    <source>
        <strain evidence="8 9">CA1R205</strain>
    </source>
</reference>
<comment type="similarity">
    <text evidence="2">Belongs to the acyl-CoA dehydrogenase family.</text>
</comment>
<evidence type="ECO:0000259" key="6">
    <source>
        <dbReference type="Pfam" id="PF00441"/>
    </source>
</evidence>
<dbReference type="PANTHER" id="PTHR43884:SF20">
    <property type="entry name" value="ACYL-COA DEHYDROGENASE FADE28"/>
    <property type="match status" value="1"/>
</dbReference>
<evidence type="ECO:0000256" key="4">
    <source>
        <dbReference type="ARBA" id="ARBA00022827"/>
    </source>
</evidence>
<evidence type="ECO:0000313" key="8">
    <source>
        <dbReference type="EMBL" id="MBL1097487.1"/>
    </source>
</evidence>
<dbReference type="InterPro" id="IPR037069">
    <property type="entry name" value="AcylCoA_DH/ox_N_sf"/>
</dbReference>
<sequence>MSTEPAADLLYNEVEDELRLPLRRALLADRCPTGALLTRIESDEPYDTELWRALGAELGVTGLSVPEEYGGAGAGWRETAVVLEELGRAVAPVPYLGSSVLATAALMAADETRVLPEVAAGRRAAALAVPFSTGPGLPFPDAVRLSGSALSGTVTSVADATPARVLLVPAVGEAGPGLYLVDLAAAGDTVTLAPRRSLDLTRPLADITLRSAPAVPVALGDEAIRVLDVALTTGAALLASEQLGVAEWCLTTTVAYVKERHQFGRPVGSFQAVKHRLADLYGLVSQARAVARNAVAALDAGSPQVALKASLAQAFVSEAVVETAEAALQLHGGIGFTWEHPVHLYLKRAKSDALALGTADRHRSALALLVDLPPAA</sequence>
<comment type="cofactor">
    <cofactor evidence="1">
        <name>FAD</name>
        <dbReference type="ChEBI" id="CHEBI:57692"/>
    </cofactor>
</comment>
<keyword evidence="3" id="KW-0285">Flavoprotein</keyword>
<dbReference type="EMBL" id="JAERRF010000006">
    <property type="protein sequence ID" value="MBL1097487.1"/>
    <property type="molecule type" value="Genomic_DNA"/>
</dbReference>
<dbReference type="Pfam" id="PF00441">
    <property type="entry name" value="Acyl-CoA_dh_1"/>
    <property type="match status" value="1"/>
</dbReference>
<keyword evidence="4" id="KW-0274">FAD</keyword>
<dbReference type="RefSeq" id="WP_201874808.1">
    <property type="nucleotide sequence ID" value="NZ_JAERRF010000006.1"/>
</dbReference>
<evidence type="ECO:0000256" key="2">
    <source>
        <dbReference type="ARBA" id="ARBA00009347"/>
    </source>
</evidence>
<evidence type="ECO:0000259" key="7">
    <source>
        <dbReference type="Pfam" id="PF02771"/>
    </source>
</evidence>
<dbReference type="InterPro" id="IPR046373">
    <property type="entry name" value="Acyl-CoA_Oxase/DH_mid-dom_sf"/>
</dbReference>
<comment type="caution">
    <text evidence="8">The sequence shown here is derived from an EMBL/GenBank/DDBJ whole genome shotgun (WGS) entry which is preliminary data.</text>
</comment>
<proteinExistence type="inferred from homology"/>
<feature type="domain" description="Acyl-CoA dehydrogenase/oxidase N-terminal" evidence="7">
    <location>
        <begin position="39"/>
        <end position="120"/>
    </location>
</feature>
<dbReference type="Pfam" id="PF02771">
    <property type="entry name" value="Acyl-CoA_dh_N"/>
    <property type="match status" value="1"/>
</dbReference>
<feature type="domain" description="Acyl-CoA dehydrogenase/oxidase C-terminal" evidence="6">
    <location>
        <begin position="226"/>
        <end position="367"/>
    </location>
</feature>
<dbReference type="SUPFAM" id="SSF47203">
    <property type="entry name" value="Acyl-CoA dehydrogenase C-terminal domain-like"/>
    <property type="match status" value="1"/>
</dbReference>
<evidence type="ECO:0000256" key="5">
    <source>
        <dbReference type="ARBA" id="ARBA00023002"/>
    </source>
</evidence>
<dbReference type="Gene3D" id="1.20.140.10">
    <property type="entry name" value="Butyryl-CoA Dehydrogenase, subunit A, domain 3"/>
    <property type="match status" value="1"/>
</dbReference>
<dbReference type="Gene3D" id="2.40.110.10">
    <property type="entry name" value="Butyryl-CoA Dehydrogenase, subunit A, domain 2"/>
    <property type="match status" value="1"/>
</dbReference>
<evidence type="ECO:0000256" key="3">
    <source>
        <dbReference type="ARBA" id="ARBA00022630"/>
    </source>
</evidence>
<evidence type="ECO:0000256" key="1">
    <source>
        <dbReference type="ARBA" id="ARBA00001974"/>
    </source>
</evidence>
<keyword evidence="5" id="KW-0560">Oxidoreductase</keyword>
<dbReference type="Proteomes" id="UP000634229">
    <property type="component" value="Unassembled WGS sequence"/>
</dbReference>
<protein>
    <submittedName>
        <fullName evidence="8">Acyl-CoA/acyl-ACP dehydrogenase</fullName>
    </submittedName>
</protein>
<keyword evidence="9" id="KW-1185">Reference proteome</keyword>
<dbReference type="PANTHER" id="PTHR43884">
    <property type="entry name" value="ACYL-COA DEHYDROGENASE"/>
    <property type="match status" value="1"/>
</dbReference>
<gene>
    <name evidence="8" type="ORF">JK363_12510</name>
</gene>
<organism evidence="8 9">
    <name type="scientific">Streptomyces coffeae</name>
    <dbReference type="NCBI Taxonomy" id="621382"/>
    <lineage>
        <taxon>Bacteria</taxon>
        <taxon>Bacillati</taxon>
        <taxon>Actinomycetota</taxon>
        <taxon>Actinomycetes</taxon>
        <taxon>Kitasatosporales</taxon>
        <taxon>Streptomycetaceae</taxon>
        <taxon>Streptomyces</taxon>
    </lineage>
</organism>
<name>A0ABS1NBP2_9ACTN</name>
<accession>A0ABS1NBP2</accession>
<dbReference type="InterPro" id="IPR009100">
    <property type="entry name" value="AcylCoA_DH/oxidase_NM_dom_sf"/>
</dbReference>